<evidence type="ECO:0000313" key="2">
    <source>
        <dbReference type="EMBL" id="OLP98767.1"/>
    </source>
</evidence>
<sequence length="787" mass="88066">MDVHFAAKPAETPEPQEGLQGEGQEEQALAGEAVQGLKLLMTKICEADPSTPPEEALSQAPDATGRFLPHEGQIPEELLMTQPQATFEQEVRPASEREELLETLGPQETAPWTFNRVAEAVGGNSYQDLTQEVPSEQEWARAQDPQQEAQPVRYRMSRKRPNPRLQETEPEDPEEWDEDGPEPSQPSVIRRTASYVGPKVQETKGSHWWESVPESAWSAEECSFWADSQQAVEVEIPLPESRRGQEHMLKNMEGFFVSALKRRAVEVCERKLSEEDKAKFREAKATEVRNFISAKAFEALPANKQPDRSQAVGMRWILTWKVKDDGGVKAKARAVLLGIKTPATNTDPQQPLLCREYPDDMFCIPCPEICESMGLPEGSVTKLKRACYGLVDAPLEWYKTIAEYLQDIGLTRLWSDSCAWVWRPGGPGTAVRGMITGHVDDFLFGGSVEDQGWTRILELIKNRFKWGDWDQGSFVQCGVQVDTIPEGFALSQPRYLDTVDEIPVSTQRRKGLQDTTTPQERSQLRGLLGALSWYSQQTAPHLSADVSLMLSEVSQSTVQSLIKANQLLSVERNKKGHKLLIQRCDNAKMQFYAWVNAASQNRVDGSSTQGIFIGAASDKLLKGELDTVSPISWHSQRIERKCRSPGAAETQAAVNGEDALFYARFQWAEIVHGNVNLRYPAETVRRVGGCLITDSRNVYDKLQTEMLVIKGAEKRTNIELLSVKEAQQTSDLVLRWVHSEARRECGDGLVLQDEVRLENRRGSRDEISETPQGRGPAAATATAKRDL</sequence>
<feature type="compositionally biased region" description="Acidic residues" evidence="1">
    <location>
        <begin position="168"/>
        <end position="181"/>
    </location>
</feature>
<dbReference type="EMBL" id="LSRX01000387">
    <property type="protein sequence ID" value="OLP98767.1"/>
    <property type="molecule type" value="Genomic_DNA"/>
</dbReference>
<reference evidence="2 3" key="1">
    <citation type="submission" date="2016-02" db="EMBL/GenBank/DDBJ databases">
        <title>Genome analysis of coral dinoflagellate symbionts highlights evolutionary adaptations to a symbiotic lifestyle.</title>
        <authorList>
            <person name="Aranda M."/>
            <person name="Li Y."/>
            <person name="Liew Y.J."/>
            <person name="Baumgarten S."/>
            <person name="Simakov O."/>
            <person name="Wilson M."/>
            <person name="Piel J."/>
            <person name="Ashoor H."/>
            <person name="Bougouffa S."/>
            <person name="Bajic V.B."/>
            <person name="Ryu T."/>
            <person name="Ravasi T."/>
            <person name="Bayer T."/>
            <person name="Micklem G."/>
            <person name="Kim H."/>
            <person name="Bhak J."/>
            <person name="Lajeunesse T.C."/>
            <person name="Voolstra C.R."/>
        </authorList>
    </citation>
    <scope>NUCLEOTIDE SEQUENCE [LARGE SCALE GENOMIC DNA]</scope>
    <source>
        <strain evidence="2 3">CCMP2467</strain>
    </source>
</reference>
<gene>
    <name evidence="2" type="ORF">AK812_SmicGene18781</name>
</gene>
<accession>A0A1Q9DUC0</accession>
<evidence type="ECO:0000313" key="3">
    <source>
        <dbReference type="Proteomes" id="UP000186817"/>
    </source>
</evidence>
<dbReference type="Proteomes" id="UP000186817">
    <property type="component" value="Unassembled WGS sequence"/>
</dbReference>
<feature type="region of interest" description="Disordered" evidence="1">
    <location>
        <begin position="1"/>
        <end position="26"/>
    </location>
</feature>
<dbReference type="AlphaFoldDB" id="A0A1Q9DUC0"/>
<feature type="region of interest" description="Disordered" evidence="1">
    <location>
        <begin position="760"/>
        <end position="787"/>
    </location>
</feature>
<comment type="caution">
    <text evidence="2">The sequence shown here is derived from an EMBL/GenBank/DDBJ whole genome shotgun (WGS) entry which is preliminary data.</text>
</comment>
<proteinExistence type="predicted"/>
<organism evidence="2 3">
    <name type="scientific">Symbiodinium microadriaticum</name>
    <name type="common">Dinoflagellate</name>
    <name type="synonym">Zooxanthella microadriatica</name>
    <dbReference type="NCBI Taxonomy" id="2951"/>
    <lineage>
        <taxon>Eukaryota</taxon>
        <taxon>Sar</taxon>
        <taxon>Alveolata</taxon>
        <taxon>Dinophyceae</taxon>
        <taxon>Suessiales</taxon>
        <taxon>Symbiodiniaceae</taxon>
        <taxon>Symbiodinium</taxon>
    </lineage>
</organism>
<feature type="region of interest" description="Disordered" evidence="1">
    <location>
        <begin position="47"/>
        <end position="68"/>
    </location>
</feature>
<evidence type="ECO:0008006" key="4">
    <source>
        <dbReference type="Google" id="ProtNLM"/>
    </source>
</evidence>
<protein>
    <recommendedName>
        <fullName evidence="4">Copia protein</fullName>
    </recommendedName>
</protein>
<evidence type="ECO:0000256" key="1">
    <source>
        <dbReference type="SAM" id="MobiDB-lite"/>
    </source>
</evidence>
<keyword evidence="3" id="KW-1185">Reference proteome</keyword>
<name>A0A1Q9DUC0_SYMMI</name>
<dbReference type="OrthoDB" id="413361at2759"/>
<feature type="region of interest" description="Disordered" evidence="1">
    <location>
        <begin position="131"/>
        <end position="190"/>
    </location>
</feature>